<evidence type="ECO:0000256" key="6">
    <source>
        <dbReference type="ARBA" id="ARBA00022741"/>
    </source>
</evidence>
<dbReference type="InterPro" id="IPR003439">
    <property type="entry name" value="ABC_transporter-like_ATP-bd"/>
</dbReference>
<dbReference type="InterPro" id="IPR047957">
    <property type="entry name" value="ABC_AprD-like_6TM"/>
</dbReference>
<proteinExistence type="inferred from homology"/>
<reference evidence="13" key="2">
    <citation type="submission" date="2020-09" db="EMBL/GenBank/DDBJ databases">
        <authorList>
            <person name="Sun Q."/>
            <person name="Zhou Y."/>
        </authorList>
    </citation>
    <scope>NUCLEOTIDE SEQUENCE</scope>
    <source>
        <strain evidence="13">CGMCC 1.12214</strain>
    </source>
</reference>
<protein>
    <submittedName>
        <fullName evidence="13">Type I secretion protein</fullName>
    </submittedName>
</protein>
<evidence type="ECO:0000256" key="4">
    <source>
        <dbReference type="ARBA" id="ARBA00022475"/>
    </source>
</evidence>
<dbReference type="NCBIfam" id="TIGR01842">
    <property type="entry name" value="type_I_sec_PrtD"/>
    <property type="match status" value="1"/>
</dbReference>
<evidence type="ECO:0000256" key="10">
    <source>
        <dbReference type="SAM" id="Phobius"/>
    </source>
</evidence>
<dbReference type="SUPFAM" id="SSF52540">
    <property type="entry name" value="P-loop containing nucleoside triphosphate hydrolases"/>
    <property type="match status" value="1"/>
</dbReference>
<feature type="domain" description="ABC transporter" evidence="11">
    <location>
        <begin position="331"/>
        <end position="567"/>
    </location>
</feature>
<accession>A0A917MHV0</accession>
<dbReference type="Gene3D" id="1.20.1560.10">
    <property type="entry name" value="ABC transporter type 1, transmembrane domain"/>
    <property type="match status" value="1"/>
</dbReference>
<comment type="caution">
    <text evidence="13">The sequence shown here is derived from an EMBL/GenBank/DDBJ whole genome shotgun (WGS) entry which is preliminary data.</text>
</comment>
<dbReference type="CDD" id="cd18586">
    <property type="entry name" value="ABC_6TM_PrtD_like"/>
    <property type="match status" value="1"/>
</dbReference>
<comment type="subcellular location">
    <subcellularLocation>
        <location evidence="1">Cell membrane</location>
        <topology evidence="1">Multi-pass membrane protein</topology>
    </subcellularLocation>
</comment>
<evidence type="ECO:0000259" key="12">
    <source>
        <dbReference type="PROSITE" id="PS50929"/>
    </source>
</evidence>
<feature type="transmembrane region" description="Helical" evidence="10">
    <location>
        <begin position="56"/>
        <end position="76"/>
    </location>
</feature>
<dbReference type="SUPFAM" id="SSF90123">
    <property type="entry name" value="ABC transporter transmembrane region"/>
    <property type="match status" value="1"/>
</dbReference>
<name>A0A917MHV0_9HYPH</name>
<feature type="domain" description="ABC transmembrane type-1" evidence="12">
    <location>
        <begin position="23"/>
        <end position="300"/>
    </location>
</feature>
<dbReference type="GO" id="GO:0030256">
    <property type="term" value="C:type I protein secretion system complex"/>
    <property type="evidence" value="ECO:0007669"/>
    <property type="project" value="InterPro"/>
</dbReference>
<dbReference type="InterPro" id="IPR011527">
    <property type="entry name" value="ABC1_TM_dom"/>
</dbReference>
<dbReference type="Proteomes" id="UP000603912">
    <property type="component" value="Unassembled WGS sequence"/>
</dbReference>
<dbReference type="InterPro" id="IPR039421">
    <property type="entry name" value="Type_1_exporter"/>
</dbReference>
<dbReference type="InterPro" id="IPR010128">
    <property type="entry name" value="ATPase_T1SS_PrtD-like"/>
</dbReference>
<evidence type="ECO:0000256" key="7">
    <source>
        <dbReference type="ARBA" id="ARBA00022840"/>
    </source>
</evidence>
<dbReference type="InterPro" id="IPR036640">
    <property type="entry name" value="ABC1_TM_sf"/>
</dbReference>
<dbReference type="CDD" id="cd03246">
    <property type="entry name" value="ABCC_Protease_Secretion"/>
    <property type="match status" value="1"/>
</dbReference>
<evidence type="ECO:0000313" key="13">
    <source>
        <dbReference type="EMBL" id="GGH17204.1"/>
    </source>
</evidence>
<dbReference type="GO" id="GO:0005886">
    <property type="term" value="C:plasma membrane"/>
    <property type="evidence" value="ECO:0007669"/>
    <property type="project" value="UniProtKB-SubCell"/>
</dbReference>
<sequence length="598" mass="63352">MLAGRNTNNELAEPLRRCIRAFAGAGVMSCMINILYLTGSFFMLEVYDRVVPSRSVPTLIGLCVLAAFLYGFQGLLEVLRSRVLVRVGTFVDQSLSRRIYDIIVSAPPGKNSAEAMQGARDLEQVRTFLVGPGPSAFFDLPWLPFYLGICFIFHPMIGLTAVFGALILVGVTVATDIFSRRPMAALTVDAMDRRNILEASRRNAEVVQAMGMGPRLGDLWDRSNEKYLTSQRTLADVSGGLGSISKVLRMMLQSAVLAVGAYLVVQQLASGGVIIAASILTARALAPVDLVIANWKGFLNARQSWARLRELLRQNPARAMPLTLPAPVGTVDVANVTVVPPNARRPVVSSATFSLKAGQGLGVIGPSASGKSSLARAIVGVWPAVAGSIRLDGAELDQFSPEQRGSHIGYVPQDVELFSGTIAQNIARFDPKATSEAIISASRIAGVHDLILRLPEGYSTQIGEGGAALSGGQRQRIALARALYGDPFLVVLDEPNSNLDADGERALTNAIASVRARGGIVIVVAHRPSALASVDQVLVIRDGVIQAIGPRDAVLRELASPQPAVEAASSSNASAAAGAAAQPQPVFRVVSEKQAIKA</sequence>
<comment type="similarity">
    <text evidence="2">Belongs to the ABC transporter superfamily.</text>
</comment>
<keyword evidence="3" id="KW-0813">Transport</keyword>
<dbReference type="FunFam" id="3.40.50.300:FF:001444">
    <property type="entry name" value="ABC transporter ATP-binding protein"/>
    <property type="match status" value="1"/>
</dbReference>
<keyword evidence="8 10" id="KW-1133">Transmembrane helix</keyword>
<dbReference type="PROSITE" id="PS50893">
    <property type="entry name" value="ABC_TRANSPORTER_2"/>
    <property type="match status" value="1"/>
</dbReference>
<dbReference type="PROSITE" id="PS00211">
    <property type="entry name" value="ABC_TRANSPORTER_1"/>
    <property type="match status" value="1"/>
</dbReference>
<dbReference type="PANTHER" id="PTHR24221:SF248">
    <property type="entry name" value="ABC TRANSPORTER TRANSMEMBRANE REGION"/>
    <property type="match status" value="1"/>
</dbReference>
<feature type="transmembrane region" description="Helical" evidence="10">
    <location>
        <begin position="255"/>
        <end position="280"/>
    </location>
</feature>
<evidence type="ECO:0000259" key="11">
    <source>
        <dbReference type="PROSITE" id="PS50893"/>
    </source>
</evidence>
<gene>
    <name evidence="13" type="ORF">GCM10007036_18490</name>
</gene>
<dbReference type="PANTHER" id="PTHR24221">
    <property type="entry name" value="ATP-BINDING CASSETTE SUB-FAMILY B"/>
    <property type="match status" value="1"/>
</dbReference>
<evidence type="ECO:0000256" key="8">
    <source>
        <dbReference type="ARBA" id="ARBA00022989"/>
    </source>
</evidence>
<dbReference type="InterPro" id="IPR017871">
    <property type="entry name" value="ABC_transporter-like_CS"/>
</dbReference>
<dbReference type="InterPro" id="IPR003593">
    <property type="entry name" value="AAA+_ATPase"/>
</dbReference>
<evidence type="ECO:0000256" key="1">
    <source>
        <dbReference type="ARBA" id="ARBA00004651"/>
    </source>
</evidence>
<feature type="transmembrane region" description="Helical" evidence="10">
    <location>
        <begin position="20"/>
        <end position="44"/>
    </location>
</feature>
<keyword evidence="14" id="KW-1185">Reference proteome</keyword>
<dbReference type="Gene3D" id="3.40.50.300">
    <property type="entry name" value="P-loop containing nucleotide triphosphate hydrolases"/>
    <property type="match status" value="1"/>
</dbReference>
<dbReference type="SMART" id="SM00382">
    <property type="entry name" value="AAA"/>
    <property type="match status" value="1"/>
</dbReference>
<dbReference type="GO" id="GO:0140359">
    <property type="term" value="F:ABC-type transporter activity"/>
    <property type="evidence" value="ECO:0007669"/>
    <property type="project" value="InterPro"/>
</dbReference>
<dbReference type="Pfam" id="PF00005">
    <property type="entry name" value="ABC_tran"/>
    <property type="match status" value="1"/>
</dbReference>
<keyword evidence="5 10" id="KW-0812">Transmembrane</keyword>
<keyword evidence="4" id="KW-1003">Cell membrane</keyword>
<dbReference type="GO" id="GO:0030253">
    <property type="term" value="P:protein secretion by the type I secretion system"/>
    <property type="evidence" value="ECO:0007669"/>
    <property type="project" value="InterPro"/>
</dbReference>
<keyword evidence="9 10" id="KW-0472">Membrane</keyword>
<evidence type="ECO:0000256" key="2">
    <source>
        <dbReference type="ARBA" id="ARBA00005417"/>
    </source>
</evidence>
<dbReference type="InterPro" id="IPR027417">
    <property type="entry name" value="P-loop_NTPase"/>
</dbReference>
<dbReference type="PROSITE" id="PS50929">
    <property type="entry name" value="ABC_TM1F"/>
    <property type="match status" value="1"/>
</dbReference>
<organism evidence="13 14">
    <name type="scientific">Alsobacter metallidurans</name>
    <dbReference type="NCBI Taxonomy" id="340221"/>
    <lineage>
        <taxon>Bacteria</taxon>
        <taxon>Pseudomonadati</taxon>
        <taxon>Pseudomonadota</taxon>
        <taxon>Alphaproteobacteria</taxon>
        <taxon>Hyphomicrobiales</taxon>
        <taxon>Alsobacteraceae</taxon>
        <taxon>Alsobacter</taxon>
    </lineage>
</organism>
<evidence type="ECO:0000313" key="14">
    <source>
        <dbReference type="Proteomes" id="UP000603912"/>
    </source>
</evidence>
<keyword evidence="6" id="KW-0547">Nucleotide-binding</keyword>
<evidence type="ECO:0000256" key="5">
    <source>
        <dbReference type="ARBA" id="ARBA00022692"/>
    </source>
</evidence>
<feature type="transmembrane region" description="Helical" evidence="10">
    <location>
        <begin position="145"/>
        <end position="173"/>
    </location>
</feature>
<evidence type="ECO:0000256" key="9">
    <source>
        <dbReference type="ARBA" id="ARBA00023136"/>
    </source>
</evidence>
<dbReference type="GO" id="GO:0034040">
    <property type="term" value="F:ATPase-coupled lipid transmembrane transporter activity"/>
    <property type="evidence" value="ECO:0007669"/>
    <property type="project" value="TreeGrafter"/>
</dbReference>
<dbReference type="AlphaFoldDB" id="A0A917MHV0"/>
<keyword evidence="7" id="KW-0067">ATP-binding</keyword>
<reference evidence="13" key="1">
    <citation type="journal article" date="2014" name="Int. J. Syst. Evol. Microbiol.">
        <title>Complete genome sequence of Corynebacterium casei LMG S-19264T (=DSM 44701T), isolated from a smear-ripened cheese.</title>
        <authorList>
            <consortium name="US DOE Joint Genome Institute (JGI-PGF)"/>
            <person name="Walter F."/>
            <person name="Albersmeier A."/>
            <person name="Kalinowski J."/>
            <person name="Ruckert C."/>
        </authorList>
    </citation>
    <scope>NUCLEOTIDE SEQUENCE</scope>
    <source>
        <strain evidence="13">CGMCC 1.12214</strain>
    </source>
</reference>
<dbReference type="Pfam" id="PF00664">
    <property type="entry name" value="ABC_membrane"/>
    <property type="match status" value="1"/>
</dbReference>
<evidence type="ECO:0000256" key="3">
    <source>
        <dbReference type="ARBA" id="ARBA00022448"/>
    </source>
</evidence>
<dbReference type="GO" id="GO:0005524">
    <property type="term" value="F:ATP binding"/>
    <property type="evidence" value="ECO:0007669"/>
    <property type="project" value="UniProtKB-KW"/>
</dbReference>
<dbReference type="EMBL" id="BMES01000001">
    <property type="protein sequence ID" value="GGH17204.1"/>
    <property type="molecule type" value="Genomic_DNA"/>
</dbReference>
<dbReference type="GO" id="GO:0016887">
    <property type="term" value="F:ATP hydrolysis activity"/>
    <property type="evidence" value="ECO:0007669"/>
    <property type="project" value="InterPro"/>
</dbReference>